<evidence type="ECO:0000313" key="3">
    <source>
        <dbReference type="RefSeq" id="XP_065656228.1"/>
    </source>
</evidence>
<evidence type="ECO:0000256" key="1">
    <source>
        <dbReference type="SAM" id="SignalP"/>
    </source>
</evidence>
<name>A0ABM4C3U2_HYDVU</name>
<dbReference type="RefSeq" id="XP_065656228.1">
    <property type="nucleotide sequence ID" value="XM_065800156.1"/>
</dbReference>
<dbReference type="Proteomes" id="UP001652625">
    <property type="component" value="Chromosome 06"/>
</dbReference>
<feature type="signal peptide" evidence="1">
    <location>
        <begin position="1"/>
        <end position="15"/>
    </location>
</feature>
<organism evidence="2 3">
    <name type="scientific">Hydra vulgaris</name>
    <name type="common">Hydra</name>
    <name type="synonym">Hydra attenuata</name>
    <dbReference type="NCBI Taxonomy" id="6087"/>
    <lineage>
        <taxon>Eukaryota</taxon>
        <taxon>Metazoa</taxon>
        <taxon>Cnidaria</taxon>
        <taxon>Hydrozoa</taxon>
        <taxon>Hydroidolina</taxon>
        <taxon>Anthoathecata</taxon>
        <taxon>Aplanulata</taxon>
        <taxon>Hydridae</taxon>
        <taxon>Hydra</taxon>
    </lineage>
</organism>
<accession>A0ABM4C3U2</accession>
<reference evidence="3" key="1">
    <citation type="submission" date="2025-08" db="UniProtKB">
        <authorList>
            <consortium name="RefSeq"/>
        </authorList>
    </citation>
    <scope>IDENTIFICATION</scope>
</reference>
<protein>
    <submittedName>
        <fullName evidence="3">Uncharacterized protein LOC136081860</fullName>
    </submittedName>
</protein>
<keyword evidence="2" id="KW-1185">Reference proteome</keyword>
<proteinExistence type="predicted"/>
<dbReference type="GeneID" id="136081860"/>
<keyword evidence="1" id="KW-0732">Signal</keyword>
<sequence>MKILLAFLLCVVANAQEFINHKNELVITQGSLLGTLYVLRKEYTVDFNVKPNSYTKGWINVLHLTLGKDLGTYGDRIPGVWFHESGSGSLIIFAAVSGNYNYAVSTTPLPLNQWSRIKIYQFLSDGKYWYSVDLNGVNIHRVENSDARDFRNVKVYASDPWYARQDGSISNLQILNGNTQYFVGSISTPLVKGKLIAELPKLDKEYLVSFDVYPKDFVADWHSVIHLSIGSDFGHYGDRVPGIWFHADGRGGLYISAPINGNVDRVFATNPLELNKWSNVEISQFLRNSVYVYTIRLNGEVVFSENNSQVQSFDNVKVYASDPWYEVQDGLIRNLFIINGISNNELQPVIILPAEFINHKNELVITQGSLLGTLYVLRKEYTVDFNVKPNSYTKGWINVLHLTLGKDLGTYGDRIPGVWFHESGSGSLIIFAAVSGNYNYAVSTTPLPLNQWSRIKIYQFLSDGKYWYSVDLNGVNIHRVENSDARDFRNVKVYASDPWYARQDGSISNLQILNGNTQYLVGSVSIPFVKGKLIAVLPKLDKEYLVSFDVYPKKFVADWHSVIHLSIGSEFGLYNDRVPGIWFFGDGTDGLFISAPLKGNVDRIFTTNPIGLNQWSYVEISQFLRNSVYVYTIRLNGEVVFSENNSQVQSFDNVKVYASFPWYEVQDGLTRNLFIINGISNNELQPIIILPADYIDDASEVVIKKNNLVATLMLLKRQYSVSFELKPISYQTGWHSVLHMTIGQDLANYGDRTPGVWFHEDGSGKLLIASAINGKKNYFFTTTSSLPLNQWSKIEIRQRLNYSDYVYEVSLNGNIIFTVRNIDAREFKNVKVYLGDEWYSTQAGSVKNLKIVNKV</sequence>
<evidence type="ECO:0000313" key="2">
    <source>
        <dbReference type="Proteomes" id="UP001652625"/>
    </source>
</evidence>
<feature type="chain" id="PRO_5047082344" evidence="1">
    <location>
        <begin position="16"/>
        <end position="855"/>
    </location>
</feature>
<gene>
    <name evidence="3" type="primary">LOC136081860</name>
</gene>